<geneLocation type="plasmid" evidence="3">
    <name>pR1CP1</name>
</geneLocation>
<gene>
    <name evidence="2" type="ORF">R1CP_38300</name>
    <name evidence="3" type="ORF">R1CP_38805</name>
</gene>
<accession>A0A1B1KIB1</accession>
<evidence type="ECO:0000313" key="4">
    <source>
        <dbReference type="Proteomes" id="UP000186108"/>
    </source>
</evidence>
<evidence type="ECO:0000313" key="2">
    <source>
        <dbReference type="EMBL" id="ANS32256.1"/>
    </source>
</evidence>
<proteinExistence type="predicted"/>
<protein>
    <submittedName>
        <fullName evidence="3">Uncharacterized protein</fullName>
    </submittedName>
</protein>
<dbReference type="EMBL" id="CP009112">
    <property type="protein sequence ID" value="ANS32256.1"/>
    <property type="molecule type" value="Genomic_DNA"/>
</dbReference>
<dbReference type="Proteomes" id="UP000186108">
    <property type="component" value="Plasmid pR1CP1"/>
</dbReference>
<dbReference type="AlphaFoldDB" id="A0A1B1KIB1"/>
<reference evidence="3 4" key="1">
    <citation type="submission" date="2014-07" db="EMBL/GenBank/DDBJ databases">
        <authorList>
            <person name="Zhang J.E."/>
            <person name="Yang H."/>
            <person name="Guo J."/>
            <person name="Deng Z."/>
            <person name="Luo H."/>
            <person name="Luo M."/>
            <person name="Zhao B."/>
        </authorList>
    </citation>
    <scope>NUCLEOTIDE SEQUENCE [LARGE SCALE GENOMIC DNA]</scope>
    <source>
        <strain evidence="3 4">1CP</strain>
        <plasmid evidence="4">Plasmid pr1cp1</plasmid>
        <plasmid evidence="3">pR1CP1</plasmid>
    </source>
</reference>
<keyword evidence="3" id="KW-0614">Plasmid</keyword>
<sequence>MVPGACVRQMTTETIRTAEYCDRRDPHNLDLREVRVRVLLASARSVTVVAGAAVVAVAAVHVSQINKTGTTVGHGRRCANGHAESAGRGVRDGIGLEDNGAPIVADMQ</sequence>
<dbReference type="EMBL" id="CP009112">
    <property type="protein sequence ID" value="ANS32349.1"/>
    <property type="molecule type" value="Genomic_DNA"/>
</dbReference>
<name>A0A1B1KIB1_RHOOP</name>
<geneLocation type="plasmid" evidence="4">
    <name>pr1cp1</name>
</geneLocation>
<evidence type="ECO:0000256" key="1">
    <source>
        <dbReference type="SAM" id="MobiDB-lite"/>
    </source>
</evidence>
<feature type="region of interest" description="Disordered" evidence="1">
    <location>
        <begin position="69"/>
        <end position="94"/>
    </location>
</feature>
<evidence type="ECO:0000313" key="3">
    <source>
        <dbReference type="EMBL" id="ANS32349.1"/>
    </source>
</evidence>
<organism evidence="3 4">
    <name type="scientific">Rhodococcus opacus</name>
    <name type="common">Nocardia opaca</name>
    <dbReference type="NCBI Taxonomy" id="37919"/>
    <lineage>
        <taxon>Bacteria</taxon>
        <taxon>Bacillati</taxon>
        <taxon>Actinomycetota</taxon>
        <taxon>Actinomycetes</taxon>
        <taxon>Mycobacteriales</taxon>
        <taxon>Nocardiaceae</taxon>
        <taxon>Rhodococcus</taxon>
    </lineage>
</organism>